<dbReference type="EMBL" id="SEOQ01000301">
    <property type="protein sequence ID" value="TFY65859.1"/>
    <property type="molecule type" value="Genomic_DNA"/>
</dbReference>
<dbReference type="OrthoDB" id="10570518at2759"/>
<sequence>MATFYPSPGFRAPSGNPSLSPRRTSERPKGSLPTYSRPQLFRQSFPHAVRPNRFPKSTPRSREVEAMLAVKYRGVDERIADFWHVHQGNKEVLKDVQDTNRRAQEKGQDNIIFFRNLVERGQHAEQQVKKARQETNKHAREFYQPNRVHQGDEELAKEFRDSQQRTLETRSYVKERQREIHEMQTAYRDRRREDRRAGLR</sequence>
<evidence type="ECO:0000313" key="3">
    <source>
        <dbReference type="Proteomes" id="UP000298327"/>
    </source>
</evidence>
<reference evidence="2 3" key="1">
    <citation type="submission" date="2019-02" db="EMBL/GenBank/DDBJ databases">
        <title>Genome sequencing of the rare red list fungi Dentipellis fragilis.</title>
        <authorList>
            <person name="Buettner E."/>
            <person name="Kellner H."/>
        </authorList>
    </citation>
    <scope>NUCLEOTIDE SEQUENCE [LARGE SCALE GENOMIC DNA]</scope>
    <source>
        <strain evidence="2 3">DSM 105465</strain>
    </source>
</reference>
<dbReference type="Proteomes" id="UP000298327">
    <property type="component" value="Unassembled WGS sequence"/>
</dbReference>
<comment type="caution">
    <text evidence="2">The sequence shown here is derived from an EMBL/GenBank/DDBJ whole genome shotgun (WGS) entry which is preliminary data.</text>
</comment>
<evidence type="ECO:0000313" key="2">
    <source>
        <dbReference type="EMBL" id="TFY65859.1"/>
    </source>
</evidence>
<gene>
    <name evidence="2" type="ORF">EVG20_g5233</name>
</gene>
<evidence type="ECO:0000256" key="1">
    <source>
        <dbReference type="SAM" id="MobiDB-lite"/>
    </source>
</evidence>
<accession>A0A4Y9YXK5</accession>
<dbReference type="AlphaFoldDB" id="A0A4Y9YXK5"/>
<feature type="region of interest" description="Disordered" evidence="1">
    <location>
        <begin position="158"/>
        <end position="200"/>
    </location>
</feature>
<keyword evidence="3" id="KW-1185">Reference proteome</keyword>
<organism evidence="2 3">
    <name type="scientific">Dentipellis fragilis</name>
    <dbReference type="NCBI Taxonomy" id="205917"/>
    <lineage>
        <taxon>Eukaryota</taxon>
        <taxon>Fungi</taxon>
        <taxon>Dikarya</taxon>
        <taxon>Basidiomycota</taxon>
        <taxon>Agaricomycotina</taxon>
        <taxon>Agaricomycetes</taxon>
        <taxon>Russulales</taxon>
        <taxon>Hericiaceae</taxon>
        <taxon>Dentipellis</taxon>
    </lineage>
</organism>
<protein>
    <submittedName>
        <fullName evidence="2">Uncharacterized protein</fullName>
    </submittedName>
</protein>
<name>A0A4Y9YXK5_9AGAM</name>
<feature type="region of interest" description="Disordered" evidence="1">
    <location>
        <begin position="1"/>
        <end position="60"/>
    </location>
</feature>
<proteinExistence type="predicted"/>